<dbReference type="AlphaFoldDB" id="A0A9D1FVQ9"/>
<dbReference type="Proteomes" id="UP000824139">
    <property type="component" value="Unassembled WGS sequence"/>
</dbReference>
<proteinExistence type="predicted"/>
<accession>A0A9D1FVQ9</accession>
<reference evidence="1" key="1">
    <citation type="submission" date="2020-10" db="EMBL/GenBank/DDBJ databases">
        <authorList>
            <person name="Gilroy R."/>
        </authorList>
    </citation>
    <scope>NUCLEOTIDE SEQUENCE</scope>
    <source>
        <strain evidence="1">CHK152-2994</strain>
    </source>
</reference>
<evidence type="ECO:0000313" key="1">
    <source>
        <dbReference type="EMBL" id="HIS82932.1"/>
    </source>
</evidence>
<name>A0A9D1FVQ9_9BACT</name>
<protein>
    <submittedName>
        <fullName evidence="1">Uncharacterized protein</fullName>
    </submittedName>
</protein>
<comment type="caution">
    <text evidence="1">The sequence shown here is derived from an EMBL/GenBank/DDBJ whole genome shotgun (WGS) entry which is preliminary data.</text>
</comment>
<evidence type="ECO:0000313" key="2">
    <source>
        <dbReference type="Proteomes" id="UP000824139"/>
    </source>
</evidence>
<reference evidence="1" key="2">
    <citation type="journal article" date="2021" name="PeerJ">
        <title>Extensive microbial diversity within the chicken gut microbiome revealed by metagenomics and culture.</title>
        <authorList>
            <person name="Gilroy R."/>
            <person name="Ravi A."/>
            <person name="Getino M."/>
            <person name="Pursley I."/>
            <person name="Horton D.L."/>
            <person name="Alikhan N.F."/>
            <person name="Baker D."/>
            <person name="Gharbi K."/>
            <person name="Hall N."/>
            <person name="Watson M."/>
            <person name="Adriaenssens E.M."/>
            <person name="Foster-Nyarko E."/>
            <person name="Jarju S."/>
            <person name="Secka A."/>
            <person name="Antonio M."/>
            <person name="Oren A."/>
            <person name="Chaudhuri R.R."/>
            <person name="La Ragione R."/>
            <person name="Hildebrand F."/>
            <person name="Pallen M.J."/>
        </authorList>
    </citation>
    <scope>NUCLEOTIDE SEQUENCE</scope>
    <source>
        <strain evidence="1">CHK152-2994</strain>
    </source>
</reference>
<organism evidence="1 2">
    <name type="scientific">Candidatus Scatenecus faecavium</name>
    <dbReference type="NCBI Taxonomy" id="2840915"/>
    <lineage>
        <taxon>Bacteria</taxon>
        <taxon>Candidatus Scatenecus</taxon>
    </lineage>
</organism>
<dbReference type="EMBL" id="DVJO01000104">
    <property type="protein sequence ID" value="HIS82932.1"/>
    <property type="molecule type" value="Genomic_DNA"/>
</dbReference>
<gene>
    <name evidence="1" type="ORF">IAD41_04925</name>
</gene>
<sequence length="100" mass="12207">MNFKRWYDIDVTMSRAVALWESAEESLQTVCADYVIDKLKDMDFEMSLDEQYNYIMRRWYDKNIRVSHAMEYLKHAPEEIQRQLALDIIEYIEQNEKSEK</sequence>